<evidence type="ECO:0000313" key="3">
    <source>
        <dbReference type="Proteomes" id="UP001597371"/>
    </source>
</evidence>
<dbReference type="RefSeq" id="WP_209739469.1">
    <property type="nucleotide sequence ID" value="NZ_CP072611.1"/>
</dbReference>
<accession>A0ABW5CKR0</accession>
<evidence type="ECO:0000313" key="2">
    <source>
        <dbReference type="EMBL" id="MFD2237875.1"/>
    </source>
</evidence>
<comment type="caution">
    <text evidence="2">The sequence shown here is derived from an EMBL/GenBank/DDBJ whole genome shotgun (WGS) entry which is preliminary data.</text>
</comment>
<protein>
    <submittedName>
        <fullName evidence="2">DUF1127 domain-containing protein</fullName>
    </submittedName>
</protein>
<dbReference type="InterPro" id="IPR009506">
    <property type="entry name" value="YjiS-like"/>
</dbReference>
<evidence type="ECO:0000259" key="1">
    <source>
        <dbReference type="Pfam" id="PF06568"/>
    </source>
</evidence>
<name>A0ABW5CKR0_9HYPH</name>
<dbReference type="EMBL" id="JBHUIJ010000013">
    <property type="protein sequence ID" value="MFD2237875.1"/>
    <property type="molecule type" value="Genomic_DNA"/>
</dbReference>
<dbReference type="Proteomes" id="UP001597371">
    <property type="component" value="Unassembled WGS sequence"/>
</dbReference>
<proteinExistence type="predicted"/>
<sequence>MFSGFTRRLKNYRDYSRSVSELREMDDRMLADIGVMRGDIRRAVQQGR</sequence>
<reference evidence="3" key="1">
    <citation type="journal article" date="2019" name="Int. J. Syst. Evol. Microbiol.">
        <title>The Global Catalogue of Microorganisms (GCM) 10K type strain sequencing project: providing services to taxonomists for standard genome sequencing and annotation.</title>
        <authorList>
            <consortium name="The Broad Institute Genomics Platform"/>
            <consortium name="The Broad Institute Genome Sequencing Center for Infectious Disease"/>
            <person name="Wu L."/>
            <person name="Ma J."/>
        </authorList>
    </citation>
    <scope>NUCLEOTIDE SEQUENCE [LARGE SCALE GENOMIC DNA]</scope>
    <source>
        <strain evidence="3">ZS-35-S2</strain>
    </source>
</reference>
<organism evidence="2 3">
    <name type="scientific">Aureimonas populi</name>
    <dbReference type="NCBI Taxonomy" id="1701758"/>
    <lineage>
        <taxon>Bacteria</taxon>
        <taxon>Pseudomonadati</taxon>
        <taxon>Pseudomonadota</taxon>
        <taxon>Alphaproteobacteria</taxon>
        <taxon>Hyphomicrobiales</taxon>
        <taxon>Aurantimonadaceae</taxon>
        <taxon>Aureimonas</taxon>
    </lineage>
</organism>
<keyword evidence="3" id="KW-1185">Reference proteome</keyword>
<dbReference type="Pfam" id="PF06568">
    <property type="entry name" value="YjiS-like"/>
    <property type="match status" value="1"/>
</dbReference>
<gene>
    <name evidence="2" type="ORF">ACFSKQ_10435</name>
</gene>
<feature type="domain" description="YjiS-like" evidence="1">
    <location>
        <begin position="7"/>
        <end position="41"/>
    </location>
</feature>